<dbReference type="AlphaFoldDB" id="A0A5E4CTE5"/>
<feature type="non-terminal residue" evidence="1">
    <location>
        <position position="1"/>
    </location>
</feature>
<reference evidence="1" key="1">
    <citation type="submission" date="2019-04" db="EMBL/GenBank/DDBJ databases">
        <authorList>
            <person name="Alioto T."/>
            <person name="Alioto T."/>
        </authorList>
    </citation>
    <scope>NUCLEOTIDE SEQUENCE [LARGE SCALE GENOMIC DNA]</scope>
</reference>
<name>A0A5E4CTE5_MARMO</name>
<dbReference type="EMBL" id="CABDUW010001900">
    <property type="protein sequence ID" value="VTJ84530.1"/>
    <property type="molecule type" value="Genomic_DNA"/>
</dbReference>
<evidence type="ECO:0000313" key="1">
    <source>
        <dbReference type="EMBL" id="VTJ84530.1"/>
    </source>
</evidence>
<comment type="caution">
    <text evidence="1">The sequence shown here is derived from an EMBL/GenBank/DDBJ whole genome shotgun (WGS) entry which is preliminary data.</text>
</comment>
<accession>A0A5E4CTE5</accession>
<sequence>PRLTVDRVHPTTGRHQQELRLWNRTASSDQQTTIRAQAWPRSAHTDICGTKVQGRSKFTTTPHLRAQA</sequence>
<organism evidence="1">
    <name type="scientific">Marmota monax</name>
    <name type="common">Woodchuck</name>
    <dbReference type="NCBI Taxonomy" id="9995"/>
    <lineage>
        <taxon>Eukaryota</taxon>
        <taxon>Metazoa</taxon>
        <taxon>Chordata</taxon>
        <taxon>Craniata</taxon>
        <taxon>Vertebrata</taxon>
        <taxon>Euteleostomi</taxon>
        <taxon>Mammalia</taxon>
        <taxon>Eutheria</taxon>
        <taxon>Euarchontoglires</taxon>
        <taxon>Glires</taxon>
        <taxon>Rodentia</taxon>
        <taxon>Sciuromorpha</taxon>
        <taxon>Sciuridae</taxon>
        <taxon>Xerinae</taxon>
        <taxon>Marmotini</taxon>
        <taxon>Marmota</taxon>
    </lineage>
</organism>
<proteinExistence type="predicted"/>
<protein>
    <submittedName>
        <fullName evidence="1">Uncharacterized protein</fullName>
    </submittedName>
</protein>
<gene>
    <name evidence="1" type="ORF">MONAX_5E011616</name>
</gene>